<keyword evidence="2" id="KW-1185">Reference proteome</keyword>
<sequence length="82" mass="8867">MGEVYPFPGVGDTFDDVRDGGRTMRVSVHADRDMVVLSLWSGVFCRASFRLAAADAERLRAVLEQAERPAATEPEPPVSACG</sequence>
<dbReference type="EMBL" id="BONE01000069">
    <property type="protein sequence ID" value="GIF76770.1"/>
    <property type="molecule type" value="Genomic_DNA"/>
</dbReference>
<gene>
    <name evidence="1" type="ORF">Asi02nite_62880</name>
</gene>
<dbReference type="RefSeq" id="WP_203717633.1">
    <property type="nucleotide sequence ID" value="NZ_BONE01000069.1"/>
</dbReference>
<evidence type="ECO:0000313" key="1">
    <source>
        <dbReference type="EMBL" id="GIF76770.1"/>
    </source>
</evidence>
<comment type="caution">
    <text evidence="1">The sequence shown here is derived from an EMBL/GenBank/DDBJ whole genome shotgun (WGS) entry which is preliminary data.</text>
</comment>
<reference evidence="1 2" key="1">
    <citation type="submission" date="2021-01" db="EMBL/GenBank/DDBJ databases">
        <title>Whole genome shotgun sequence of Asanoa siamensis NBRC 107932.</title>
        <authorList>
            <person name="Komaki H."/>
            <person name="Tamura T."/>
        </authorList>
    </citation>
    <scope>NUCLEOTIDE SEQUENCE [LARGE SCALE GENOMIC DNA]</scope>
    <source>
        <strain evidence="1 2">NBRC 107932</strain>
    </source>
</reference>
<accession>A0ABQ4CZR4</accession>
<dbReference type="Proteomes" id="UP000604117">
    <property type="component" value="Unassembled WGS sequence"/>
</dbReference>
<evidence type="ECO:0000313" key="2">
    <source>
        <dbReference type="Proteomes" id="UP000604117"/>
    </source>
</evidence>
<proteinExistence type="predicted"/>
<name>A0ABQ4CZR4_9ACTN</name>
<protein>
    <submittedName>
        <fullName evidence="1">Uncharacterized protein</fullName>
    </submittedName>
</protein>
<organism evidence="1 2">
    <name type="scientific">Asanoa siamensis</name>
    <dbReference type="NCBI Taxonomy" id="926357"/>
    <lineage>
        <taxon>Bacteria</taxon>
        <taxon>Bacillati</taxon>
        <taxon>Actinomycetota</taxon>
        <taxon>Actinomycetes</taxon>
        <taxon>Micromonosporales</taxon>
        <taxon>Micromonosporaceae</taxon>
        <taxon>Asanoa</taxon>
    </lineage>
</organism>